<dbReference type="Proteomes" id="UP000178636">
    <property type="component" value="Unassembled WGS sequence"/>
</dbReference>
<comment type="caution">
    <text evidence="2">The sequence shown here is derived from an EMBL/GenBank/DDBJ whole genome shotgun (WGS) entry which is preliminary data.</text>
</comment>
<evidence type="ECO:0000313" key="2">
    <source>
        <dbReference type="EMBL" id="OGZ12268.1"/>
    </source>
</evidence>
<evidence type="ECO:0000256" key="1">
    <source>
        <dbReference type="SAM" id="MobiDB-lite"/>
    </source>
</evidence>
<evidence type="ECO:0000313" key="3">
    <source>
        <dbReference type="Proteomes" id="UP000178636"/>
    </source>
</evidence>
<organism evidence="2 3">
    <name type="scientific">Candidatus Lloydbacteria bacterium RIFCSPHIGHO2_02_FULL_54_17</name>
    <dbReference type="NCBI Taxonomy" id="1798664"/>
    <lineage>
        <taxon>Bacteria</taxon>
        <taxon>Candidatus Lloydiibacteriota</taxon>
    </lineage>
</organism>
<dbReference type="STRING" id="1798664.A3C93_03965"/>
<dbReference type="AlphaFoldDB" id="A0A1G2DHH8"/>
<dbReference type="EMBL" id="MHLO01000021">
    <property type="protein sequence ID" value="OGZ12268.1"/>
    <property type="molecule type" value="Genomic_DNA"/>
</dbReference>
<protein>
    <submittedName>
        <fullName evidence="2">Uncharacterized protein</fullName>
    </submittedName>
</protein>
<name>A0A1G2DHH8_9BACT</name>
<accession>A0A1G2DHH8</accession>
<gene>
    <name evidence="2" type="ORF">A3C93_03965</name>
</gene>
<sequence length="59" mass="6571">MSQESPNFEQEAFNISDGMDPISVPDRITKENYSALFGNTLPEGLSPDIFEGGELHLER</sequence>
<reference evidence="2 3" key="1">
    <citation type="journal article" date="2016" name="Nat. Commun.">
        <title>Thousands of microbial genomes shed light on interconnected biogeochemical processes in an aquifer system.</title>
        <authorList>
            <person name="Anantharaman K."/>
            <person name="Brown C.T."/>
            <person name="Hug L.A."/>
            <person name="Sharon I."/>
            <person name="Castelle C.J."/>
            <person name="Probst A.J."/>
            <person name="Thomas B.C."/>
            <person name="Singh A."/>
            <person name="Wilkins M.J."/>
            <person name="Karaoz U."/>
            <person name="Brodie E.L."/>
            <person name="Williams K.H."/>
            <person name="Hubbard S.S."/>
            <person name="Banfield J.F."/>
        </authorList>
    </citation>
    <scope>NUCLEOTIDE SEQUENCE [LARGE SCALE GENOMIC DNA]</scope>
</reference>
<feature type="region of interest" description="Disordered" evidence="1">
    <location>
        <begin position="1"/>
        <end position="23"/>
    </location>
</feature>
<proteinExistence type="predicted"/>